<evidence type="ECO:0000256" key="4">
    <source>
        <dbReference type="ARBA" id="ARBA00022741"/>
    </source>
</evidence>
<evidence type="ECO:0000313" key="14">
    <source>
        <dbReference type="Proteomes" id="UP000185511"/>
    </source>
</evidence>
<dbReference type="PANTHER" id="PTHR43284:SF1">
    <property type="entry name" value="ASPARAGINE SYNTHETASE"/>
    <property type="match status" value="1"/>
</dbReference>
<evidence type="ECO:0000256" key="3">
    <source>
        <dbReference type="ARBA" id="ARBA00012737"/>
    </source>
</evidence>
<evidence type="ECO:0000256" key="9">
    <source>
        <dbReference type="PIRSR" id="PIRSR001589-1"/>
    </source>
</evidence>
<dbReference type="EMBL" id="CP016076">
    <property type="protein sequence ID" value="APU14254.1"/>
    <property type="molecule type" value="Genomic_DNA"/>
</dbReference>
<dbReference type="PANTHER" id="PTHR43284">
    <property type="entry name" value="ASPARAGINE SYNTHETASE (GLUTAMINE-HYDROLYZING)"/>
    <property type="match status" value="1"/>
</dbReference>
<organism evidence="13 14">
    <name type="scientific">Actinoalloteichus fjordicus</name>
    <dbReference type="NCBI Taxonomy" id="1612552"/>
    <lineage>
        <taxon>Bacteria</taxon>
        <taxon>Bacillati</taxon>
        <taxon>Actinomycetota</taxon>
        <taxon>Actinomycetes</taxon>
        <taxon>Pseudonocardiales</taxon>
        <taxon>Pseudonocardiaceae</taxon>
        <taxon>Actinoalloteichus</taxon>
    </lineage>
</organism>
<comment type="pathway">
    <text evidence="1">Amino-acid biosynthesis; L-asparagine biosynthesis; L-asparagine from L-aspartate (L-Gln route): step 1/1.</text>
</comment>
<evidence type="ECO:0000256" key="5">
    <source>
        <dbReference type="ARBA" id="ARBA00022840"/>
    </source>
</evidence>
<evidence type="ECO:0000256" key="11">
    <source>
        <dbReference type="PIRSR" id="PIRSR001589-3"/>
    </source>
</evidence>
<dbReference type="InterPro" id="IPR051786">
    <property type="entry name" value="ASN_synthetase/amidase"/>
</dbReference>
<evidence type="ECO:0000256" key="1">
    <source>
        <dbReference type="ARBA" id="ARBA00005187"/>
    </source>
</evidence>
<dbReference type="CDD" id="cd00712">
    <property type="entry name" value="AsnB"/>
    <property type="match status" value="1"/>
</dbReference>
<feature type="site" description="Important for beta-aspartyl-AMP intermediate formation" evidence="11">
    <location>
        <position position="377"/>
    </location>
</feature>
<keyword evidence="14" id="KW-1185">Reference proteome</keyword>
<dbReference type="Proteomes" id="UP000185511">
    <property type="component" value="Chromosome"/>
</dbReference>
<dbReference type="InterPro" id="IPR006426">
    <property type="entry name" value="Asn_synth_AEB"/>
</dbReference>
<feature type="binding site" evidence="10">
    <location>
        <position position="262"/>
    </location>
    <ligand>
        <name>ATP</name>
        <dbReference type="ChEBI" id="CHEBI:30616"/>
    </ligand>
</feature>
<feature type="binding site" evidence="10">
    <location>
        <position position="289"/>
    </location>
    <ligand>
        <name>ATP</name>
        <dbReference type="ChEBI" id="CHEBI:30616"/>
    </ligand>
</feature>
<dbReference type="InterPro" id="IPR017932">
    <property type="entry name" value="GATase_2_dom"/>
</dbReference>
<dbReference type="InterPro" id="IPR029055">
    <property type="entry name" value="Ntn_hydrolases_N"/>
</dbReference>
<evidence type="ECO:0000313" key="13">
    <source>
        <dbReference type="EMBL" id="APU14254.1"/>
    </source>
</evidence>
<sequence>MCGIAGWIDFQRDLREQVSTVRTMVATLANRGPDDEGVWADERAALGFRRLAVIDLPGGRQPARAEEHGQTLAVLVYNGEVYNFRALRAELVSRGHRFHSDGDTEVVLRSYLEWGPACVDRLDGMFAFAVWDPRARQLMLARDRLGVKPLFYSRVGEGIAFASEPKALLAHPLIDAVVDTEGLAELLTYISTPGKAVYRDIAEVEPGQVILVRQKSMEKRRYWSVASREHTDDFETTVATVRHLLSESVAAELVSDVPLCTLLSGGLDSSAIAAFAGMASSEQVRTFSVEFEGQEENFRRDHWHQDNDSPFAVEVARHLGTRHEPVRLRTSDMVDPVVALATLHAQDLPTPIPDMDRSLYLLLRSVRERSTVALMGEIADELFGGYQSFRDPSLLSSGNFPWVAMGLKKSPLGRSTGLLDKSLLTRVDVPGYSRDHYAAAVAATPWLDGEDDQARLMRQTGFLHLTHWLPLLLARDDRLGMAVGLELRVPYCDHRLVEYAFNIPWEMKNADGMEKSVLRAAVADLLPPSVLKRKKSPFPVTQDPGYGRLLREEFDAVMTDPSSPVRPLLDEQSSSELFRARRPIESTGWGERRDVEMVLQLDSWLRQYQVRLEL</sequence>
<keyword evidence="9" id="KW-0028">Amino-acid biosynthesis</keyword>
<feature type="binding site" evidence="10">
    <location>
        <position position="103"/>
    </location>
    <ligand>
        <name>L-glutamine</name>
        <dbReference type="ChEBI" id="CHEBI:58359"/>
    </ligand>
</feature>
<dbReference type="GO" id="GO:0004066">
    <property type="term" value="F:asparagine synthase (glutamine-hydrolyzing) activity"/>
    <property type="evidence" value="ECO:0007669"/>
    <property type="project" value="UniProtKB-EC"/>
</dbReference>
<keyword evidence="6 9" id="KW-0061">Asparagine biosynthesis</keyword>
<keyword evidence="13" id="KW-0436">Ligase</keyword>
<dbReference type="SUPFAM" id="SSF52402">
    <property type="entry name" value="Adenine nucleotide alpha hydrolases-like"/>
    <property type="match status" value="1"/>
</dbReference>
<evidence type="ECO:0000256" key="10">
    <source>
        <dbReference type="PIRSR" id="PIRSR001589-2"/>
    </source>
</evidence>
<feature type="active site" description="For GATase activity" evidence="9">
    <location>
        <position position="2"/>
    </location>
</feature>
<dbReference type="EC" id="6.3.5.4" evidence="3"/>
<protein>
    <recommendedName>
        <fullName evidence="3">asparagine synthase (glutamine-hydrolyzing)</fullName>
        <ecNumber evidence="3">6.3.5.4</ecNumber>
    </recommendedName>
</protein>
<dbReference type="Pfam" id="PF13537">
    <property type="entry name" value="GATase_7"/>
    <property type="match status" value="1"/>
</dbReference>
<keyword evidence="4 10" id="KW-0547">Nucleotide-binding</keyword>
<proteinExistence type="inferred from homology"/>
<evidence type="ECO:0000256" key="2">
    <source>
        <dbReference type="ARBA" id="ARBA00005752"/>
    </source>
</evidence>
<feature type="domain" description="Glutamine amidotransferase type-2" evidence="12">
    <location>
        <begin position="2"/>
        <end position="215"/>
    </location>
</feature>
<dbReference type="GO" id="GO:0006529">
    <property type="term" value="P:asparagine biosynthetic process"/>
    <property type="evidence" value="ECO:0007669"/>
    <property type="project" value="UniProtKB-KW"/>
</dbReference>
<evidence type="ECO:0000259" key="12">
    <source>
        <dbReference type="PROSITE" id="PS51278"/>
    </source>
</evidence>
<dbReference type="GO" id="GO:0005829">
    <property type="term" value="C:cytosol"/>
    <property type="evidence" value="ECO:0007669"/>
    <property type="project" value="TreeGrafter"/>
</dbReference>
<evidence type="ECO:0000256" key="8">
    <source>
        <dbReference type="ARBA" id="ARBA00048741"/>
    </source>
</evidence>
<dbReference type="InterPro" id="IPR033738">
    <property type="entry name" value="AsnB_N"/>
</dbReference>
<dbReference type="Gene3D" id="3.60.20.10">
    <property type="entry name" value="Glutamine Phosphoribosylpyrophosphate, subunit 1, domain 1"/>
    <property type="match status" value="1"/>
</dbReference>
<dbReference type="RefSeq" id="WP_075740178.1">
    <property type="nucleotide sequence ID" value="NZ_CP016076.1"/>
</dbReference>
<dbReference type="Pfam" id="PF00733">
    <property type="entry name" value="Asn_synthase"/>
    <property type="match status" value="1"/>
</dbReference>
<accession>A0AAC9PRE7</accession>
<evidence type="ECO:0000256" key="6">
    <source>
        <dbReference type="ARBA" id="ARBA00022888"/>
    </source>
</evidence>
<dbReference type="InterPro" id="IPR014729">
    <property type="entry name" value="Rossmann-like_a/b/a_fold"/>
</dbReference>
<dbReference type="PROSITE" id="PS51278">
    <property type="entry name" value="GATASE_TYPE_2"/>
    <property type="match status" value="1"/>
</dbReference>
<evidence type="ECO:0000256" key="7">
    <source>
        <dbReference type="ARBA" id="ARBA00022962"/>
    </source>
</evidence>
<dbReference type="GO" id="GO:0005524">
    <property type="term" value="F:ATP binding"/>
    <property type="evidence" value="ECO:0007669"/>
    <property type="project" value="UniProtKB-KW"/>
</dbReference>
<dbReference type="Gene3D" id="3.40.50.620">
    <property type="entry name" value="HUPs"/>
    <property type="match status" value="1"/>
</dbReference>
<comment type="similarity">
    <text evidence="2">Belongs to the asparagine synthetase family.</text>
</comment>
<dbReference type="SUPFAM" id="SSF56235">
    <property type="entry name" value="N-terminal nucleophile aminohydrolases (Ntn hydrolases)"/>
    <property type="match status" value="1"/>
</dbReference>
<keyword evidence="7 9" id="KW-0315">Glutamine amidotransferase</keyword>
<dbReference type="CDD" id="cd01991">
    <property type="entry name" value="Asn_synthase_B_C"/>
    <property type="match status" value="1"/>
</dbReference>
<reference evidence="14" key="1">
    <citation type="submission" date="2016-06" db="EMBL/GenBank/DDBJ databases">
        <title>Complete genome sequence of Actinoalloteichus fjordicus DSM 46855 (=ADI127-17), type strain of the new species Actinoalloteichus fjordicus.</title>
        <authorList>
            <person name="Ruckert C."/>
            <person name="Nouioui I."/>
            <person name="Willmese J."/>
            <person name="van Wezel G."/>
            <person name="Klenk H.-P."/>
            <person name="Kalinowski J."/>
            <person name="Zotchev S.B."/>
        </authorList>
    </citation>
    <scope>NUCLEOTIDE SEQUENCE [LARGE SCALE GENOMIC DNA]</scope>
    <source>
        <strain evidence="14">ADI127-7</strain>
    </source>
</reference>
<comment type="catalytic activity">
    <reaction evidence="8">
        <text>L-aspartate + L-glutamine + ATP + H2O = L-asparagine + L-glutamate + AMP + diphosphate + H(+)</text>
        <dbReference type="Rhea" id="RHEA:12228"/>
        <dbReference type="ChEBI" id="CHEBI:15377"/>
        <dbReference type="ChEBI" id="CHEBI:15378"/>
        <dbReference type="ChEBI" id="CHEBI:29985"/>
        <dbReference type="ChEBI" id="CHEBI:29991"/>
        <dbReference type="ChEBI" id="CHEBI:30616"/>
        <dbReference type="ChEBI" id="CHEBI:33019"/>
        <dbReference type="ChEBI" id="CHEBI:58048"/>
        <dbReference type="ChEBI" id="CHEBI:58359"/>
        <dbReference type="ChEBI" id="CHEBI:456215"/>
        <dbReference type="EC" id="6.3.5.4"/>
    </reaction>
</comment>
<dbReference type="InterPro" id="IPR001962">
    <property type="entry name" value="Asn_synthase"/>
</dbReference>
<dbReference type="KEGG" id="acad:UA74_10970"/>
<name>A0AAC9PRE7_9PSEU</name>
<dbReference type="NCBIfam" id="TIGR01536">
    <property type="entry name" value="asn_synth_AEB"/>
    <property type="match status" value="1"/>
</dbReference>
<gene>
    <name evidence="13" type="ORF">UA74_10970</name>
</gene>
<dbReference type="PIRSF" id="PIRSF001589">
    <property type="entry name" value="Asn_synthetase_glu-h"/>
    <property type="match status" value="1"/>
</dbReference>
<dbReference type="AlphaFoldDB" id="A0AAC9PRE7"/>
<keyword evidence="5 10" id="KW-0067">ATP-binding</keyword>